<protein>
    <submittedName>
        <fullName evidence="1">Uncharacterized protein</fullName>
    </submittedName>
</protein>
<dbReference type="AlphaFoldDB" id="A0A2P2JN67"/>
<proteinExistence type="predicted"/>
<organism evidence="1">
    <name type="scientific">Rhizophora mucronata</name>
    <name type="common">Asiatic mangrove</name>
    <dbReference type="NCBI Taxonomy" id="61149"/>
    <lineage>
        <taxon>Eukaryota</taxon>
        <taxon>Viridiplantae</taxon>
        <taxon>Streptophyta</taxon>
        <taxon>Embryophyta</taxon>
        <taxon>Tracheophyta</taxon>
        <taxon>Spermatophyta</taxon>
        <taxon>Magnoliopsida</taxon>
        <taxon>eudicotyledons</taxon>
        <taxon>Gunneridae</taxon>
        <taxon>Pentapetalae</taxon>
        <taxon>rosids</taxon>
        <taxon>fabids</taxon>
        <taxon>Malpighiales</taxon>
        <taxon>Rhizophoraceae</taxon>
        <taxon>Rhizophora</taxon>
    </lineage>
</organism>
<accession>A0A2P2JN67</accession>
<dbReference type="EMBL" id="GGEC01014431">
    <property type="protein sequence ID" value="MBW94914.1"/>
    <property type="molecule type" value="Transcribed_RNA"/>
</dbReference>
<evidence type="ECO:0000313" key="1">
    <source>
        <dbReference type="EMBL" id="MBW94914.1"/>
    </source>
</evidence>
<reference evidence="1" key="1">
    <citation type="submission" date="2018-02" db="EMBL/GenBank/DDBJ databases">
        <title>Rhizophora mucronata_Transcriptome.</title>
        <authorList>
            <person name="Meera S.P."/>
            <person name="Sreeshan A."/>
            <person name="Augustine A."/>
        </authorList>
    </citation>
    <scope>NUCLEOTIDE SEQUENCE</scope>
    <source>
        <tissue evidence="1">Leaf</tissue>
    </source>
</reference>
<name>A0A2P2JN67_RHIMU</name>
<sequence>MLKDKQIECLTCTPELVLKKRESQDASPHPFTLIKRK</sequence>